<sequence length="212" mass="22610">MSNPDSFIDEVTEEVRRDKLFALMRRWGWIGIVAVLIIVGGAAYVEWQAAREARSAQETGDAVLAAMEAPDPEARIAALEGVDAPGDARVVLALIQAAETQDPAQADGTLASITENEAYPVLYRDLAALKRVLVPNSTLSPDEKIAVLEPLTIAGGPFRVLAEEQMALAEIAAGNNDAALERLNALMNDAESTDGLRQRAEEMIVALGGTTE</sequence>
<evidence type="ECO:0000256" key="1">
    <source>
        <dbReference type="SAM" id="Phobius"/>
    </source>
</evidence>
<evidence type="ECO:0000313" key="3">
    <source>
        <dbReference type="Proteomes" id="UP000756530"/>
    </source>
</evidence>
<organism evidence="2 3">
    <name type="scientific">Maritimibacter dapengensis</name>
    <dbReference type="NCBI Taxonomy" id="2836868"/>
    <lineage>
        <taxon>Bacteria</taxon>
        <taxon>Pseudomonadati</taxon>
        <taxon>Pseudomonadota</taxon>
        <taxon>Alphaproteobacteria</taxon>
        <taxon>Rhodobacterales</taxon>
        <taxon>Roseobacteraceae</taxon>
        <taxon>Maritimibacter</taxon>
    </lineage>
</organism>
<dbReference type="EMBL" id="JAHUZE010000002">
    <property type="protein sequence ID" value="MBV7379226.1"/>
    <property type="molecule type" value="Genomic_DNA"/>
</dbReference>
<gene>
    <name evidence="2" type="ORF">KJP28_09825</name>
</gene>
<evidence type="ECO:0000313" key="2">
    <source>
        <dbReference type="EMBL" id="MBV7379226.1"/>
    </source>
</evidence>
<evidence type="ECO:0008006" key="4">
    <source>
        <dbReference type="Google" id="ProtNLM"/>
    </source>
</evidence>
<protein>
    <recommendedName>
        <fullName evidence="4">Tetratricopeptide repeat-like domain-containing protein</fullName>
    </recommendedName>
</protein>
<keyword evidence="1" id="KW-1133">Transmembrane helix</keyword>
<dbReference type="RefSeq" id="WP_218392372.1">
    <property type="nucleotide sequence ID" value="NZ_JAHUZE010000002.1"/>
</dbReference>
<reference evidence="2 3" key="1">
    <citation type="submission" date="2021-05" db="EMBL/GenBank/DDBJ databases">
        <title>Culturable bacteria isolated from Daya Bay.</title>
        <authorList>
            <person name="Zheng W."/>
            <person name="Yu S."/>
            <person name="Huang Y."/>
        </authorList>
    </citation>
    <scope>NUCLEOTIDE SEQUENCE [LARGE SCALE GENOMIC DNA]</scope>
    <source>
        <strain evidence="2 3">DP4N28-5</strain>
    </source>
</reference>
<accession>A0ABS6T3W1</accession>
<proteinExistence type="predicted"/>
<keyword evidence="1" id="KW-0812">Transmembrane</keyword>
<keyword evidence="1" id="KW-0472">Membrane</keyword>
<keyword evidence="3" id="KW-1185">Reference proteome</keyword>
<dbReference type="Proteomes" id="UP000756530">
    <property type="component" value="Unassembled WGS sequence"/>
</dbReference>
<comment type="caution">
    <text evidence="2">The sequence shown here is derived from an EMBL/GenBank/DDBJ whole genome shotgun (WGS) entry which is preliminary data.</text>
</comment>
<feature type="transmembrane region" description="Helical" evidence="1">
    <location>
        <begin position="27"/>
        <end position="45"/>
    </location>
</feature>
<name>A0ABS6T3W1_9RHOB</name>